<feature type="region of interest" description="Disordered" evidence="1">
    <location>
        <begin position="325"/>
        <end position="361"/>
    </location>
</feature>
<evidence type="ECO:0000259" key="3">
    <source>
        <dbReference type="Pfam" id="PF05569"/>
    </source>
</evidence>
<feature type="transmembrane region" description="Helical" evidence="2">
    <location>
        <begin position="112"/>
        <end position="133"/>
    </location>
</feature>
<evidence type="ECO:0000256" key="2">
    <source>
        <dbReference type="SAM" id="Phobius"/>
    </source>
</evidence>
<dbReference type="CDD" id="cd07341">
    <property type="entry name" value="M56_BlaR1_MecR1_like"/>
    <property type="match status" value="1"/>
</dbReference>
<comment type="caution">
    <text evidence="4">The sequence shown here is derived from an EMBL/GenBank/DDBJ whole genome shotgun (WGS) entry which is preliminary data.</text>
</comment>
<feature type="transmembrane region" description="Helical" evidence="2">
    <location>
        <begin position="298"/>
        <end position="321"/>
    </location>
</feature>
<dbReference type="PANTHER" id="PTHR34978:SF3">
    <property type="entry name" value="SLR0241 PROTEIN"/>
    <property type="match status" value="1"/>
</dbReference>
<protein>
    <recommendedName>
        <fullName evidence="3">Peptidase M56 domain-containing protein</fullName>
    </recommendedName>
</protein>
<dbReference type="InterPro" id="IPR008756">
    <property type="entry name" value="Peptidase_M56"/>
</dbReference>
<dbReference type="PANTHER" id="PTHR34978">
    <property type="entry name" value="POSSIBLE SENSOR-TRANSDUCER PROTEIN BLAR"/>
    <property type="match status" value="1"/>
</dbReference>
<feature type="transmembrane region" description="Helical" evidence="2">
    <location>
        <begin position="6"/>
        <end position="22"/>
    </location>
</feature>
<reference evidence="4 5" key="1">
    <citation type="submission" date="2022-06" db="EMBL/GenBank/DDBJ databases">
        <title>Isolation of gut microbiota from human fecal samples.</title>
        <authorList>
            <person name="Pamer E.G."/>
            <person name="Barat B."/>
            <person name="Waligurski E."/>
            <person name="Medina S."/>
            <person name="Paddock L."/>
            <person name="Mostad J."/>
        </authorList>
    </citation>
    <scope>NUCLEOTIDE SEQUENCE [LARGE SCALE GENOMIC DNA]</scope>
    <source>
        <strain evidence="4 5">DFI.9.73</strain>
    </source>
</reference>
<dbReference type="Proteomes" id="UP001524473">
    <property type="component" value="Unassembled WGS sequence"/>
</dbReference>
<keyword evidence="2" id="KW-0812">Transmembrane</keyword>
<accession>A0ABT1S100</accession>
<keyword evidence="5" id="KW-1185">Reference proteome</keyword>
<evidence type="ECO:0000313" key="5">
    <source>
        <dbReference type="Proteomes" id="UP001524473"/>
    </source>
</evidence>
<dbReference type="RefSeq" id="WP_256192014.1">
    <property type="nucleotide sequence ID" value="NZ_CAJKKG010000002.1"/>
</dbReference>
<dbReference type="InterPro" id="IPR052173">
    <property type="entry name" value="Beta-lactam_resp_regulator"/>
</dbReference>
<keyword evidence="2" id="KW-1133">Transmembrane helix</keyword>
<evidence type="ECO:0000313" key="4">
    <source>
        <dbReference type="EMBL" id="MCQ4840606.1"/>
    </source>
</evidence>
<dbReference type="Pfam" id="PF05569">
    <property type="entry name" value="Peptidase_M56"/>
    <property type="match status" value="1"/>
</dbReference>
<organism evidence="4 5">
    <name type="scientific">Neglectibacter timonensis</name>
    <dbReference type="NCBI Taxonomy" id="1776382"/>
    <lineage>
        <taxon>Bacteria</taxon>
        <taxon>Bacillati</taxon>
        <taxon>Bacillota</taxon>
        <taxon>Clostridia</taxon>
        <taxon>Eubacteriales</taxon>
        <taxon>Oscillospiraceae</taxon>
        <taxon>Neglectibacter</taxon>
    </lineage>
</organism>
<gene>
    <name evidence="4" type="ORF">NE695_11870</name>
</gene>
<evidence type="ECO:0000256" key="1">
    <source>
        <dbReference type="SAM" id="MobiDB-lite"/>
    </source>
</evidence>
<dbReference type="EMBL" id="JANFZH010000026">
    <property type="protein sequence ID" value="MCQ4840606.1"/>
    <property type="molecule type" value="Genomic_DNA"/>
</dbReference>
<sequence length="703" mass="78100">MLECIVTSSVLIMALLVLRRVFRGKLSARLQYALWILAALRLLLPFSLVQSPVSVMNAVEKASQAYSAPPQAQGIENTSRNPVDLPVQPAVSAGKASESPQAGEPAVNLQDVFFSVWVMGMGVMGLCFVWSNLHFRRKLRRERGRVECPGYPLPVYRSEGILSPCLAGALRPAVYLTPESMETPVRQRHILAHEYTHYLQGDLLWAVLRGVCLSIHWFNPLVWAAAFCSKTDCELACDERTVRRLGEKERLAYGHTLVEMVSCRNFPGIVLSTATTMVSGKKAIRARIQRLAKRPKRLVLPAAAVLLASLLVSGCTFTGAATAERSASSGPEGAVSHPAETVSRQEAAASAFSPGEGSRSETVQIRSLMGTSFTYCGAGEHLEEAEDRGTVELSGLDVTTGQGDRVSFSRLNVGDLVRLEFSGETGSEVTGVTLVNPDPHVLEEASLTEQEVQELMWALYAKNDLLRLEWKPEQGESHTFELADQFYSGRYGNLLAGYRWYRCQEDPEPDSKELLLLSSGDASRSFTFYRGSRYALYSENGQRSWYSARRRFWQYPDSIAELMWEEISFNEAAQEITVPASVTGFEEVAQSYTEQEKELALHRIPGSRYEAEDFQVIRCEVTGTRDGDDSIFAFTARYAVKPADAERYPQAGNFKPAESGEEGYYTYSLQYLMQRLGDTWRCVNTGTSASGLLEDYERKNGLL</sequence>
<feature type="transmembrane region" description="Helical" evidence="2">
    <location>
        <begin position="34"/>
        <end position="53"/>
    </location>
</feature>
<keyword evidence="2" id="KW-0472">Membrane</keyword>
<feature type="domain" description="Peptidase M56" evidence="3">
    <location>
        <begin position="2"/>
        <end position="289"/>
    </location>
</feature>
<name>A0ABT1S100_9FIRM</name>
<proteinExistence type="predicted"/>